<dbReference type="Proteomes" id="UP000314986">
    <property type="component" value="Unassembled WGS sequence"/>
</dbReference>
<dbReference type="GeneTree" id="ENSGT00940000154136"/>
<dbReference type="PROSITE" id="PS50878">
    <property type="entry name" value="RT_POL"/>
    <property type="match status" value="1"/>
</dbReference>
<reference evidence="3" key="2">
    <citation type="journal article" date="2007" name="PLoS Biol.">
        <title>Survey sequencing and comparative analysis of the elephant shark (Callorhinchus milii) genome.</title>
        <authorList>
            <person name="Venkatesh B."/>
            <person name="Kirkness E.F."/>
            <person name="Loh Y.H."/>
            <person name="Halpern A.L."/>
            <person name="Lee A.P."/>
            <person name="Johnson J."/>
            <person name="Dandona N."/>
            <person name="Viswanathan L.D."/>
            <person name="Tay A."/>
            <person name="Venter J.C."/>
            <person name="Strausberg R.L."/>
            <person name="Brenner S."/>
        </authorList>
    </citation>
    <scope>NUCLEOTIDE SEQUENCE [LARGE SCALE GENOMIC DNA]</scope>
</reference>
<keyword evidence="3" id="KW-1185">Reference proteome</keyword>
<proteinExistence type="predicted"/>
<reference evidence="2" key="5">
    <citation type="submission" date="2025-09" db="UniProtKB">
        <authorList>
            <consortium name="Ensembl"/>
        </authorList>
    </citation>
    <scope>IDENTIFICATION</scope>
</reference>
<dbReference type="InterPro" id="IPR000477">
    <property type="entry name" value="RT_dom"/>
</dbReference>
<evidence type="ECO:0000313" key="2">
    <source>
        <dbReference type="Ensembl" id="ENSCMIP00000011536.1"/>
    </source>
</evidence>
<feature type="domain" description="Reverse transcriptase" evidence="1">
    <location>
        <begin position="1"/>
        <end position="107"/>
    </location>
</feature>
<dbReference type="OMA" id="GNCEEEM"/>
<dbReference type="InParanoid" id="A0A4W3H721"/>
<dbReference type="PRINTS" id="PR01345">
    <property type="entry name" value="CERVTRCPTASE"/>
</dbReference>
<accession>A0A4W3H721</accession>
<dbReference type="AlphaFoldDB" id="A0A4W3H721"/>
<dbReference type="PANTHER" id="PTHR33332">
    <property type="entry name" value="REVERSE TRANSCRIPTASE DOMAIN-CONTAINING PROTEIN"/>
    <property type="match status" value="1"/>
</dbReference>
<protein>
    <recommendedName>
        <fullName evidence="1">Reverse transcriptase domain-containing protein</fullName>
    </recommendedName>
</protein>
<name>A0A4W3H721_CALMI</name>
<evidence type="ECO:0000313" key="3">
    <source>
        <dbReference type="Proteomes" id="UP000314986"/>
    </source>
</evidence>
<reference evidence="3" key="1">
    <citation type="journal article" date="2006" name="Science">
        <title>Ancient noncoding elements conserved in the human genome.</title>
        <authorList>
            <person name="Venkatesh B."/>
            <person name="Kirkness E.F."/>
            <person name="Loh Y.H."/>
            <person name="Halpern A.L."/>
            <person name="Lee A.P."/>
            <person name="Johnson J."/>
            <person name="Dandona N."/>
            <person name="Viswanathan L.D."/>
            <person name="Tay A."/>
            <person name="Venter J.C."/>
            <person name="Strausberg R.L."/>
            <person name="Brenner S."/>
        </authorList>
    </citation>
    <scope>NUCLEOTIDE SEQUENCE [LARGE SCALE GENOMIC DNA]</scope>
</reference>
<sequence>MNGSFSNWQDVTSGVPQGSVLGPQLFTIYINDLDEDIECNVSIFTNDTKLGGRVSSEDEAKRLQQDIDRLGEWASRWQMEVNVGKCEVIHRGSKNRKADYFLEGERLDSVSVQRDLGDLVHQSQKVSLQVQQATKKANGMIAFIAKGLEYKSREVLLQLYRALVRPHLEYCVQFWSPYLKKDILALDGVQCRFTRLVPGMRGLTYEDRLNKLGLYSLEYRRIRGDLIETYKILKGLDKVGTEGLFPLVGESITRGHSLKIKGQPFRTELRKHFFTH</sequence>
<reference evidence="3" key="3">
    <citation type="journal article" date="2014" name="Nature">
        <title>Elephant shark genome provides unique insights into gnathostome evolution.</title>
        <authorList>
            <consortium name="International Elephant Shark Genome Sequencing Consortium"/>
            <person name="Venkatesh B."/>
            <person name="Lee A.P."/>
            <person name="Ravi V."/>
            <person name="Maurya A.K."/>
            <person name="Lian M.M."/>
            <person name="Swann J.B."/>
            <person name="Ohta Y."/>
            <person name="Flajnik M.F."/>
            <person name="Sutoh Y."/>
            <person name="Kasahara M."/>
            <person name="Hoon S."/>
            <person name="Gangu V."/>
            <person name="Roy S.W."/>
            <person name="Irimia M."/>
            <person name="Korzh V."/>
            <person name="Kondrychyn I."/>
            <person name="Lim Z.W."/>
            <person name="Tay B.H."/>
            <person name="Tohari S."/>
            <person name="Kong K.W."/>
            <person name="Ho S."/>
            <person name="Lorente-Galdos B."/>
            <person name="Quilez J."/>
            <person name="Marques-Bonet T."/>
            <person name="Raney B.J."/>
            <person name="Ingham P.W."/>
            <person name="Tay A."/>
            <person name="Hillier L.W."/>
            <person name="Minx P."/>
            <person name="Boehm T."/>
            <person name="Wilson R.K."/>
            <person name="Brenner S."/>
            <person name="Warren W.C."/>
        </authorList>
    </citation>
    <scope>NUCLEOTIDE SEQUENCE [LARGE SCALE GENOMIC DNA]</scope>
</reference>
<organism evidence="2 3">
    <name type="scientific">Callorhinchus milii</name>
    <name type="common">Ghost shark</name>
    <dbReference type="NCBI Taxonomy" id="7868"/>
    <lineage>
        <taxon>Eukaryota</taxon>
        <taxon>Metazoa</taxon>
        <taxon>Chordata</taxon>
        <taxon>Craniata</taxon>
        <taxon>Vertebrata</taxon>
        <taxon>Chondrichthyes</taxon>
        <taxon>Holocephali</taxon>
        <taxon>Chimaeriformes</taxon>
        <taxon>Callorhinchidae</taxon>
        <taxon>Callorhinchus</taxon>
    </lineage>
</organism>
<evidence type="ECO:0000259" key="1">
    <source>
        <dbReference type="PROSITE" id="PS50878"/>
    </source>
</evidence>
<dbReference type="Ensembl" id="ENSCMIT00000011818.1">
    <property type="protein sequence ID" value="ENSCMIP00000011536.1"/>
    <property type="gene ID" value="ENSCMIG00000005977.1"/>
</dbReference>
<reference evidence="2" key="4">
    <citation type="submission" date="2025-08" db="UniProtKB">
        <authorList>
            <consortium name="Ensembl"/>
        </authorList>
    </citation>
    <scope>IDENTIFICATION</scope>
</reference>
<dbReference type="Pfam" id="PF00078">
    <property type="entry name" value="RVT_1"/>
    <property type="match status" value="1"/>
</dbReference>